<dbReference type="InterPro" id="IPR050266">
    <property type="entry name" value="AB_hydrolase_sf"/>
</dbReference>
<sequence length="229" mass="25903">MVIIMDIVLIPGALNTSKLWTQQMSLFQQKKVHFVDVLNSDSIVEMASRYAQIAPKKFTLVGFSMGGYVALELYRQLPENIEKLILINSAANVMSKKGVLERERSLDLINKGKFEFLIKLIFKNSICDKEKQDFLMPIFQSMAYEVGTENYKKQLIAMLNKPDHSLLLASISCPTLLIAGEQDVVMPKAQSEHLASHIKNAELITIESCGHMAMLEQPEKMNQILNAWL</sequence>
<dbReference type="PATRIC" id="fig|45074.5.peg.4138"/>
<evidence type="ECO:0000313" key="2">
    <source>
        <dbReference type="EMBL" id="KTD53443.1"/>
    </source>
</evidence>
<dbReference type="PANTHER" id="PTHR43798">
    <property type="entry name" value="MONOACYLGLYCEROL LIPASE"/>
    <property type="match status" value="1"/>
</dbReference>
<dbReference type="GO" id="GO:0046464">
    <property type="term" value="P:acylglycerol catabolic process"/>
    <property type="evidence" value="ECO:0007669"/>
    <property type="project" value="TreeGrafter"/>
</dbReference>
<organism evidence="2 3">
    <name type="scientific">Legionella santicrucis</name>
    <dbReference type="NCBI Taxonomy" id="45074"/>
    <lineage>
        <taxon>Bacteria</taxon>
        <taxon>Pseudomonadati</taxon>
        <taxon>Pseudomonadota</taxon>
        <taxon>Gammaproteobacteria</taxon>
        <taxon>Legionellales</taxon>
        <taxon>Legionellaceae</taxon>
        <taxon>Legionella</taxon>
    </lineage>
</organism>
<reference evidence="2 3" key="1">
    <citation type="submission" date="2015-11" db="EMBL/GenBank/DDBJ databases">
        <title>Genomic analysis of 38 Legionella species identifies large and diverse effector repertoires.</title>
        <authorList>
            <person name="Burstein D."/>
            <person name="Amaro F."/>
            <person name="Zusman T."/>
            <person name="Lifshitz Z."/>
            <person name="Cohen O."/>
            <person name="Gilbert J.A."/>
            <person name="Pupko T."/>
            <person name="Shuman H.A."/>
            <person name="Segal G."/>
        </authorList>
    </citation>
    <scope>NUCLEOTIDE SEQUENCE [LARGE SCALE GENOMIC DNA]</scope>
    <source>
        <strain evidence="2 3">SC-63-C7</strain>
    </source>
</reference>
<feature type="domain" description="AB hydrolase-1" evidence="1">
    <location>
        <begin position="7"/>
        <end position="222"/>
    </location>
</feature>
<dbReference type="Pfam" id="PF12697">
    <property type="entry name" value="Abhydrolase_6"/>
    <property type="match status" value="1"/>
</dbReference>
<accession>A0A0W0YA55</accession>
<evidence type="ECO:0000313" key="3">
    <source>
        <dbReference type="Proteomes" id="UP000054703"/>
    </source>
</evidence>
<evidence type="ECO:0000259" key="1">
    <source>
        <dbReference type="Pfam" id="PF12697"/>
    </source>
</evidence>
<dbReference type="InterPro" id="IPR000073">
    <property type="entry name" value="AB_hydrolase_1"/>
</dbReference>
<dbReference type="Gene3D" id="3.40.50.1820">
    <property type="entry name" value="alpha/beta hydrolase"/>
    <property type="match status" value="1"/>
</dbReference>
<dbReference type="GO" id="GO:0047372">
    <property type="term" value="F:monoacylglycerol lipase activity"/>
    <property type="evidence" value="ECO:0007669"/>
    <property type="project" value="TreeGrafter"/>
</dbReference>
<gene>
    <name evidence="2" type="ORF">Lsan_3853</name>
</gene>
<keyword evidence="3" id="KW-1185">Reference proteome</keyword>
<name>A0A0W0YA55_9GAMM</name>
<dbReference type="SUPFAM" id="SSF53474">
    <property type="entry name" value="alpha/beta-Hydrolases"/>
    <property type="match status" value="1"/>
</dbReference>
<dbReference type="InterPro" id="IPR029058">
    <property type="entry name" value="AB_hydrolase_fold"/>
</dbReference>
<dbReference type="EMBL" id="LNYU01000091">
    <property type="protein sequence ID" value="KTD53443.1"/>
    <property type="molecule type" value="Genomic_DNA"/>
</dbReference>
<dbReference type="PRINTS" id="PR00111">
    <property type="entry name" value="ABHYDROLASE"/>
</dbReference>
<comment type="caution">
    <text evidence="2">The sequence shown here is derived from an EMBL/GenBank/DDBJ whole genome shotgun (WGS) entry which is preliminary data.</text>
</comment>
<dbReference type="GO" id="GO:0016020">
    <property type="term" value="C:membrane"/>
    <property type="evidence" value="ECO:0007669"/>
    <property type="project" value="TreeGrafter"/>
</dbReference>
<dbReference type="PANTHER" id="PTHR43798:SF5">
    <property type="entry name" value="MONOACYLGLYCEROL LIPASE ABHD6"/>
    <property type="match status" value="1"/>
</dbReference>
<proteinExistence type="predicted"/>
<dbReference type="Proteomes" id="UP000054703">
    <property type="component" value="Unassembled WGS sequence"/>
</dbReference>
<dbReference type="AlphaFoldDB" id="A0A0W0YA55"/>
<protein>
    <submittedName>
        <fullName evidence="2">Lipolytic protein</fullName>
    </submittedName>
</protein>
<dbReference type="STRING" id="45074.Lsan_3853"/>